<reference evidence="6 7" key="1">
    <citation type="submission" date="2019-01" db="EMBL/GenBank/DDBJ databases">
        <authorList>
            <person name="Deng T."/>
        </authorList>
    </citation>
    <scope>NUCLEOTIDE SEQUENCE [LARGE SCALE GENOMIC DNA]</scope>
    <source>
        <strain evidence="6 7">F8825</strain>
    </source>
</reference>
<dbReference type="AlphaFoldDB" id="A0A4Q2T9M6"/>
<feature type="transmembrane region" description="Helical" evidence="4">
    <location>
        <begin position="344"/>
        <end position="366"/>
    </location>
</feature>
<dbReference type="Pfam" id="PF12801">
    <property type="entry name" value="Fer4_5"/>
    <property type="match status" value="2"/>
</dbReference>
<protein>
    <submittedName>
        <fullName evidence="6">4Fe-4S binding protein</fullName>
    </submittedName>
</protein>
<evidence type="ECO:0000259" key="5">
    <source>
        <dbReference type="Pfam" id="PF12801"/>
    </source>
</evidence>
<feature type="domain" description="4Fe-4S ferredoxin-type" evidence="5">
    <location>
        <begin position="161"/>
        <end position="195"/>
    </location>
</feature>
<dbReference type="PANTHER" id="PTHR30224">
    <property type="entry name" value="ELECTRON TRANSPORT PROTEIN"/>
    <property type="match status" value="1"/>
</dbReference>
<feature type="transmembrane region" description="Helical" evidence="4">
    <location>
        <begin position="271"/>
        <end position="292"/>
    </location>
</feature>
<proteinExistence type="predicted"/>
<gene>
    <name evidence="6" type="ORF">EUU22_10390</name>
</gene>
<evidence type="ECO:0000256" key="2">
    <source>
        <dbReference type="ARBA" id="ARBA00022475"/>
    </source>
</evidence>
<organism evidence="6 7">
    <name type="scientific">Ciceribacter ferrooxidans</name>
    <dbReference type="NCBI Taxonomy" id="2509717"/>
    <lineage>
        <taxon>Bacteria</taxon>
        <taxon>Pseudomonadati</taxon>
        <taxon>Pseudomonadota</taxon>
        <taxon>Alphaproteobacteria</taxon>
        <taxon>Hyphomicrobiales</taxon>
        <taxon>Rhizobiaceae</taxon>
        <taxon>Ciceribacter</taxon>
    </lineage>
</organism>
<feature type="transmembrane region" description="Helical" evidence="4">
    <location>
        <begin position="378"/>
        <end position="398"/>
    </location>
</feature>
<dbReference type="InterPro" id="IPR017896">
    <property type="entry name" value="4Fe4S_Fe-S-bd"/>
</dbReference>
<accession>A0A4Q2T9M6</accession>
<comment type="caution">
    <text evidence="6">The sequence shown here is derived from an EMBL/GenBank/DDBJ whole genome shotgun (WGS) entry which is preliminary data.</text>
</comment>
<dbReference type="GO" id="GO:0005886">
    <property type="term" value="C:plasma membrane"/>
    <property type="evidence" value="ECO:0007669"/>
    <property type="project" value="UniProtKB-SubCell"/>
</dbReference>
<feature type="transmembrane region" description="Helical" evidence="4">
    <location>
        <begin position="418"/>
        <end position="438"/>
    </location>
</feature>
<keyword evidence="2" id="KW-1003">Cell membrane</keyword>
<evidence type="ECO:0000256" key="3">
    <source>
        <dbReference type="ARBA" id="ARBA00023136"/>
    </source>
</evidence>
<dbReference type="EMBL" id="SDVB01000216">
    <property type="protein sequence ID" value="RYC13930.1"/>
    <property type="molecule type" value="Genomic_DNA"/>
</dbReference>
<dbReference type="PANTHER" id="PTHR30224:SF4">
    <property type="entry name" value="ELECTRON TRANSPORT PROTEIN YCCM-RELATED"/>
    <property type="match status" value="1"/>
</dbReference>
<feature type="transmembrane region" description="Helical" evidence="4">
    <location>
        <begin position="450"/>
        <end position="471"/>
    </location>
</feature>
<sequence length="472" mass="51418">MTPVTLYAAPPRASRAGASARLAAVGDWLRLHQKAVLRLQWGVVLVYAVLLIVPAVMPLPDNAAHIWNDVSLFARFVFWGIWWPGVLISMLLFGRLWCGIFCPEGALTEMASKRGLGRAIPRWIRWQGWPFAAFVLTTVYGQLVSVYQYPLPALLILGGSTAAAIAVGYLYGRGHRVWCRYLCPVSGVFGLLAKLAPVHYRVDRGEWDQCPPQLGRTLSVSCAPMVPLRTMESASSCHMCGRCAGFRNAIELAARPPGSEIVEVSGKTANLWDTLLIVPGLMGVAVGAFHWASSPWFVALKQRAAVWLVGNGETWPLEQSLPWWLLTNYPAHNDVLSVLDGAMLLFYIAATAVIASVAILLPLALAARVVGPWSARRFHHLIHGLLPLAACGVILGLSAQTVTLLRTDGFRLAWANDVRMVALTLAAAWSLLLVWRIAGRYSAGPRRAAATAASSVAIAAGLLPWVLLFWVW</sequence>
<dbReference type="Proteomes" id="UP000291088">
    <property type="component" value="Unassembled WGS sequence"/>
</dbReference>
<name>A0A4Q2T9M6_9HYPH</name>
<evidence type="ECO:0000313" key="6">
    <source>
        <dbReference type="EMBL" id="RYC13930.1"/>
    </source>
</evidence>
<dbReference type="OrthoDB" id="9806398at2"/>
<evidence type="ECO:0000313" key="7">
    <source>
        <dbReference type="Proteomes" id="UP000291088"/>
    </source>
</evidence>
<feature type="transmembrane region" description="Helical" evidence="4">
    <location>
        <begin position="149"/>
        <end position="171"/>
    </location>
</feature>
<keyword evidence="7" id="KW-1185">Reference proteome</keyword>
<comment type="subcellular location">
    <subcellularLocation>
        <location evidence="1">Cell membrane</location>
    </subcellularLocation>
</comment>
<feature type="domain" description="4Fe-4S ferredoxin-type" evidence="5">
    <location>
        <begin position="77"/>
        <end position="113"/>
    </location>
</feature>
<keyword evidence="3 4" id="KW-0472">Membrane</keyword>
<evidence type="ECO:0000256" key="4">
    <source>
        <dbReference type="SAM" id="Phobius"/>
    </source>
</evidence>
<feature type="transmembrane region" description="Helical" evidence="4">
    <location>
        <begin position="39"/>
        <end position="57"/>
    </location>
</feature>
<dbReference type="InterPro" id="IPR052378">
    <property type="entry name" value="NosR_regulator"/>
</dbReference>
<feature type="transmembrane region" description="Helical" evidence="4">
    <location>
        <begin position="77"/>
        <end position="102"/>
    </location>
</feature>
<feature type="transmembrane region" description="Helical" evidence="4">
    <location>
        <begin position="123"/>
        <end position="143"/>
    </location>
</feature>
<keyword evidence="4" id="KW-0812">Transmembrane</keyword>
<dbReference type="RefSeq" id="WP_129331958.1">
    <property type="nucleotide sequence ID" value="NZ_SDVB01000216.1"/>
</dbReference>
<evidence type="ECO:0000256" key="1">
    <source>
        <dbReference type="ARBA" id="ARBA00004236"/>
    </source>
</evidence>
<keyword evidence="4" id="KW-1133">Transmembrane helix</keyword>